<evidence type="ECO:0000256" key="1">
    <source>
        <dbReference type="SAM" id="MobiDB-lite"/>
    </source>
</evidence>
<proteinExistence type="predicted"/>
<evidence type="ECO:0000313" key="2">
    <source>
        <dbReference type="EMBL" id="KIO26180.1"/>
    </source>
</evidence>
<dbReference type="EMBL" id="KN823028">
    <property type="protein sequence ID" value="KIO26180.1"/>
    <property type="molecule type" value="Genomic_DNA"/>
</dbReference>
<gene>
    <name evidence="2" type="ORF">M407DRAFT_24513</name>
</gene>
<organism evidence="2 3">
    <name type="scientific">Tulasnella calospora MUT 4182</name>
    <dbReference type="NCBI Taxonomy" id="1051891"/>
    <lineage>
        <taxon>Eukaryota</taxon>
        <taxon>Fungi</taxon>
        <taxon>Dikarya</taxon>
        <taxon>Basidiomycota</taxon>
        <taxon>Agaricomycotina</taxon>
        <taxon>Agaricomycetes</taxon>
        <taxon>Cantharellales</taxon>
        <taxon>Tulasnellaceae</taxon>
        <taxon>Tulasnella</taxon>
    </lineage>
</organism>
<evidence type="ECO:0000313" key="3">
    <source>
        <dbReference type="Proteomes" id="UP000054248"/>
    </source>
</evidence>
<dbReference type="HOGENOM" id="CLU_829478_0_0_1"/>
<reference evidence="3" key="2">
    <citation type="submission" date="2015-01" db="EMBL/GenBank/DDBJ databases">
        <title>Evolutionary Origins and Diversification of the Mycorrhizal Mutualists.</title>
        <authorList>
            <consortium name="DOE Joint Genome Institute"/>
            <consortium name="Mycorrhizal Genomics Consortium"/>
            <person name="Kohler A."/>
            <person name="Kuo A."/>
            <person name="Nagy L.G."/>
            <person name="Floudas D."/>
            <person name="Copeland A."/>
            <person name="Barry K.W."/>
            <person name="Cichocki N."/>
            <person name="Veneault-Fourrey C."/>
            <person name="LaButti K."/>
            <person name="Lindquist E.A."/>
            <person name="Lipzen A."/>
            <person name="Lundell T."/>
            <person name="Morin E."/>
            <person name="Murat C."/>
            <person name="Riley R."/>
            <person name="Ohm R."/>
            <person name="Sun H."/>
            <person name="Tunlid A."/>
            <person name="Henrissat B."/>
            <person name="Grigoriev I.V."/>
            <person name="Hibbett D.S."/>
            <person name="Martin F."/>
        </authorList>
    </citation>
    <scope>NUCLEOTIDE SEQUENCE [LARGE SCALE GENOMIC DNA]</scope>
    <source>
        <strain evidence="3">MUT 4182</strain>
    </source>
</reference>
<keyword evidence="3" id="KW-1185">Reference proteome</keyword>
<name>A0A0C3Q8L7_9AGAM</name>
<reference evidence="2 3" key="1">
    <citation type="submission" date="2014-04" db="EMBL/GenBank/DDBJ databases">
        <authorList>
            <consortium name="DOE Joint Genome Institute"/>
            <person name="Kuo A."/>
            <person name="Girlanda M."/>
            <person name="Perotto S."/>
            <person name="Kohler A."/>
            <person name="Nagy L.G."/>
            <person name="Floudas D."/>
            <person name="Copeland A."/>
            <person name="Barry K.W."/>
            <person name="Cichocki N."/>
            <person name="Veneault-Fourrey C."/>
            <person name="LaButti K."/>
            <person name="Lindquist E.A."/>
            <person name="Lipzen A."/>
            <person name="Lundell T."/>
            <person name="Morin E."/>
            <person name="Murat C."/>
            <person name="Sun H."/>
            <person name="Tunlid A."/>
            <person name="Henrissat B."/>
            <person name="Grigoriev I.V."/>
            <person name="Hibbett D.S."/>
            <person name="Martin F."/>
            <person name="Nordberg H.P."/>
            <person name="Cantor M.N."/>
            <person name="Hua S.X."/>
        </authorList>
    </citation>
    <scope>NUCLEOTIDE SEQUENCE [LARGE SCALE GENOMIC DNA]</scope>
    <source>
        <strain evidence="2 3">MUT 4182</strain>
    </source>
</reference>
<sequence length="347" mass="38126">MPKSSAPNFTTQNFYLAADIIKPVASLDVKIREGALIWEGHSSCKAGGTTFALRPGVAQFVTSVIKLMTKTEAAFEDRIKGDAMELGLHELLGRSLDQLVQELEWTTRERQTCLYQSIWNLIILWARNWPGDPFSCSLFKRACAKAKLKAFSKDQFECALESYEKGGDQIPDADSILPWDKRDYQPLFFTFKRGKGTFKDLTLMFGYDQNPPVNTDIPLYTTGGQQRDSRDVLGDNQVPASAAQESENSGIPMDDVQEESGQSALGVGPDGGNISNTSDAIHQRKDEYIPTGLDLNTSNTHPGGGKVAAGTIGDFPVTAAQPSIPELALSDIFHEKRWEADQAKKSV</sequence>
<dbReference type="AlphaFoldDB" id="A0A0C3Q8L7"/>
<dbReference type="Proteomes" id="UP000054248">
    <property type="component" value="Unassembled WGS sequence"/>
</dbReference>
<accession>A0A0C3Q8L7</accession>
<feature type="region of interest" description="Disordered" evidence="1">
    <location>
        <begin position="219"/>
        <end position="278"/>
    </location>
</feature>
<protein>
    <submittedName>
        <fullName evidence="2">Uncharacterized protein</fullName>
    </submittedName>
</protein>